<name>A0A084QVZ4_STAC4</name>
<feature type="signal peptide" evidence="1">
    <location>
        <begin position="1"/>
        <end position="15"/>
    </location>
</feature>
<reference evidence="3 4" key="1">
    <citation type="journal article" date="2014" name="BMC Genomics">
        <title>Comparative genome sequencing reveals chemotype-specific gene clusters in the toxigenic black mold Stachybotrys.</title>
        <authorList>
            <person name="Semeiks J."/>
            <person name="Borek D."/>
            <person name="Otwinowski Z."/>
            <person name="Grishin N.V."/>
        </authorList>
    </citation>
    <scope>NUCLEOTIDE SEQUENCE [LARGE SCALE GENOMIC DNA]</scope>
    <source>
        <strain evidence="3 4">IBT 40285</strain>
    </source>
</reference>
<feature type="chain" id="PRO_5013288844" description="DUF7909 domain-containing protein" evidence="1">
    <location>
        <begin position="16"/>
        <end position="271"/>
    </location>
</feature>
<organism evidence="3 4">
    <name type="scientific">Stachybotrys chlorohalonatus (strain IBT 40285)</name>
    <dbReference type="NCBI Taxonomy" id="1283841"/>
    <lineage>
        <taxon>Eukaryota</taxon>
        <taxon>Fungi</taxon>
        <taxon>Dikarya</taxon>
        <taxon>Ascomycota</taxon>
        <taxon>Pezizomycotina</taxon>
        <taxon>Sordariomycetes</taxon>
        <taxon>Hypocreomycetidae</taxon>
        <taxon>Hypocreales</taxon>
        <taxon>Stachybotryaceae</taxon>
        <taxon>Stachybotrys</taxon>
    </lineage>
</organism>
<protein>
    <recommendedName>
        <fullName evidence="2">DUF7909 domain-containing protein</fullName>
    </recommendedName>
</protein>
<evidence type="ECO:0000259" key="2">
    <source>
        <dbReference type="Pfam" id="PF25486"/>
    </source>
</evidence>
<evidence type="ECO:0000313" key="4">
    <source>
        <dbReference type="Proteomes" id="UP000028524"/>
    </source>
</evidence>
<dbReference type="HOGENOM" id="CLU_1027362_0_0_1"/>
<dbReference type="InterPro" id="IPR057231">
    <property type="entry name" value="DUF7909"/>
</dbReference>
<keyword evidence="4" id="KW-1185">Reference proteome</keyword>
<dbReference type="OrthoDB" id="5985073at2759"/>
<dbReference type="STRING" id="1283841.A0A084QVZ4"/>
<gene>
    <name evidence="3" type="ORF">S40285_10018</name>
</gene>
<accession>A0A084QVZ4</accession>
<proteinExistence type="predicted"/>
<dbReference type="Proteomes" id="UP000028524">
    <property type="component" value="Unassembled WGS sequence"/>
</dbReference>
<evidence type="ECO:0000313" key="3">
    <source>
        <dbReference type="EMBL" id="KFA68129.1"/>
    </source>
</evidence>
<dbReference type="InParanoid" id="A0A084QVZ4"/>
<dbReference type="AlphaFoldDB" id="A0A084QVZ4"/>
<sequence>MILSPLLVFLGAAAACTLPGDVLPNNVTEGFAIQVQNASYPVIHNRLMNLWAAGGGDQHLYLAPAGTATNNLTLVNGIITGSNIRAVINGEYTASDNTTKLFMTQRGDPRAIFDVVYGCNPDTDEVQVELAFKSRAAVPGGHICVRSASGGRYEFRYSPPGNPDNPSGLAASFDRIDTDNRLGRDIVYEEKLPNGGSPCFIGHSKLQSTCKSRRASKLYGIFEKFEVDFGDGNVLASISSSSSRLVERPFLVVVCREEGRNPTRVPVKVIL</sequence>
<keyword evidence="1" id="KW-0732">Signal</keyword>
<feature type="domain" description="DUF7909" evidence="2">
    <location>
        <begin position="18"/>
        <end position="164"/>
    </location>
</feature>
<dbReference type="EMBL" id="KL660000">
    <property type="protein sequence ID" value="KFA68129.1"/>
    <property type="molecule type" value="Genomic_DNA"/>
</dbReference>
<dbReference type="Pfam" id="PF25486">
    <property type="entry name" value="DUF7909"/>
    <property type="match status" value="1"/>
</dbReference>
<evidence type="ECO:0000256" key="1">
    <source>
        <dbReference type="SAM" id="SignalP"/>
    </source>
</evidence>